<dbReference type="Proteomes" id="UP000324705">
    <property type="component" value="Chromosome 1A"/>
</dbReference>
<organism evidence="1 2">
    <name type="scientific">Triticum turgidum subsp. durum</name>
    <name type="common">Durum wheat</name>
    <name type="synonym">Triticum durum</name>
    <dbReference type="NCBI Taxonomy" id="4567"/>
    <lineage>
        <taxon>Eukaryota</taxon>
        <taxon>Viridiplantae</taxon>
        <taxon>Streptophyta</taxon>
        <taxon>Embryophyta</taxon>
        <taxon>Tracheophyta</taxon>
        <taxon>Spermatophyta</taxon>
        <taxon>Magnoliopsida</taxon>
        <taxon>Liliopsida</taxon>
        <taxon>Poales</taxon>
        <taxon>Poaceae</taxon>
        <taxon>BOP clade</taxon>
        <taxon>Pooideae</taxon>
        <taxon>Triticodae</taxon>
        <taxon>Triticeae</taxon>
        <taxon>Triticinae</taxon>
        <taxon>Triticum</taxon>
    </lineage>
</organism>
<name>A0A9R0QF29_TRITD</name>
<dbReference type="PANTHER" id="PTHR31479:SF41">
    <property type="entry name" value="FUNGAL LIPASE-LIKE DOMAIN-CONTAINING PROTEIN"/>
    <property type="match status" value="1"/>
</dbReference>
<dbReference type="AlphaFoldDB" id="A0A9R0QF29"/>
<evidence type="ECO:0000313" key="1">
    <source>
        <dbReference type="EMBL" id="VAH10313.1"/>
    </source>
</evidence>
<dbReference type="OMA" id="WICRGHI"/>
<keyword evidence="2" id="KW-1185">Reference proteome</keyword>
<evidence type="ECO:0008006" key="3">
    <source>
        <dbReference type="Google" id="ProtNLM"/>
    </source>
</evidence>
<reference evidence="1 2" key="1">
    <citation type="submission" date="2017-09" db="EMBL/GenBank/DDBJ databases">
        <authorList>
            <consortium name="International Durum Wheat Genome Sequencing Consortium (IDWGSC)"/>
            <person name="Milanesi L."/>
        </authorList>
    </citation>
    <scope>NUCLEOTIDE SEQUENCE [LARGE SCALE GENOMIC DNA]</scope>
    <source>
        <strain evidence="2">cv. Svevo</strain>
    </source>
</reference>
<protein>
    <recommendedName>
        <fullName evidence="3">Fungal lipase-like domain-containing protein</fullName>
    </recommendedName>
</protein>
<dbReference type="Gramene" id="TRITD1Av1G208020.1">
    <property type="protein sequence ID" value="TRITD1Av1G208020.1"/>
    <property type="gene ID" value="TRITD1Av1G208020"/>
</dbReference>
<dbReference type="EMBL" id="LT934111">
    <property type="protein sequence ID" value="VAH10313.1"/>
    <property type="molecule type" value="Genomic_DNA"/>
</dbReference>
<proteinExistence type="predicted"/>
<accession>A0A9R0QF29</accession>
<dbReference type="InterPro" id="IPR029058">
    <property type="entry name" value="AB_hydrolase_fold"/>
</dbReference>
<dbReference type="SUPFAM" id="SSF53474">
    <property type="entry name" value="alpha/beta-Hydrolases"/>
    <property type="match status" value="1"/>
</dbReference>
<dbReference type="Gene3D" id="3.40.50.1820">
    <property type="entry name" value="alpha/beta hydrolase"/>
    <property type="match status" value="1"/>
</dbReference>
<evidence type="ECO:0000313" key="2">
    <source>
        <dbReference type="Proteomes" id="UP000324705"/>
    </source>
</evidence>
<gene>
    <name evidence="1" type="ORF">TRITD_1Av1G208020</name>
</gene>
<sequence length="339" mass="39588">MLDSQAMFIHGETFVQSNEEDRRCITACLVKATWVIENDKERKKRKMPEMAMPWYKSIGFEFKEEFPTGSIIDGKYAYGTVFELMAKPKPPDAPHYVVAFRGTMMNHPNVYLDLIHDLKVLFNTLTTCARFKGAHSSIESLLDIVRDDSVWLAGHSLGASLALEIGRNMMLHKNRSVPTFLFNPPNVSLGPAINSLLKGKHKTRFYTGSYAVKYALANIMPWNRKRSKKVFETLAPWWPDMYIHPDDWICRGHIDYFEQRELVAEKHPRFASTAMRTSYRDIFFSSELQPHLLPTARLWINSTQKQDPHGLKHWWMQELKLQRKFYHVPEKTEQDKKIH</sequence>
<dbReference type="PANTHER" id="PTHR31479">
    <property type="entry name" value="ALPHA/BETA-HYDROLASES SUPERFAMILY PROTEIN"/>
    <property type="match status" value="1"/>
</dbReference>